<dbReference type="STRING" id="1116229.S3DHA7"/>
<keyword evidence="2" id="KW-1185">Reference proteome</keyword>
<dbReference type="OrthoDB" id="497541at2759"/>
<dbReference type="OMA" id="TMGIRNM"/>
<dbReference type="HOGENOM" id="CLU_025462_0_2_1"/>
<dbReference type="InterPro" id="IPR021848">
    <property type="entry name" value="HODM_asu-like"/>
</dbReference>
<reference evidence="1 2" key="1">
    <citation type="journal article" date="2013" name="BMC Genomics">
        <title>Genomics-driven discovery of the pneumocandin biosynthetic gene cluster in the fungus Glarea lozoyensis.</title>
        <authorList>
            <person name="Chen L."/>
            <person name="Yue Q."/>
            <person name="Zhang X."/>
            <person name="Xiang M."/>
            <person name="Wang C."/>
            <person name="Li S."/>
            <person name="Che Y."/>
            <person name="Ortiz-Lopez F.J."/>
            <person name="Bills G.F."/>
            <person name="Liu X."/>
            <person name="An Z."/>
        </authorList>
    </citation>
    <scope>NUCLEOTIDE SEQUENCE [LARGE SCALE GENOMIC DNA]</scope>
    <source>
        <strain evidence="2">ATCC 20868 / MF5171</strain>
    </source>
</reference>
<dbReference type="Pfam" id="PF11927">
    <property type="entry name" value="HODM_asu-like"/>
    <property type="match status" value="1"/>
</dbReference>
<evidence type="ECO:0000313" key="1">
    <source>
        <dbReference type="EMBL" id="EPE31406.1"/>
    </source>
</evidence>
<dbReference type="Proteomes" id="UP000016922">
    <property type="component" value="Unassembled WGS sequence"/>
</dbReference>
<accession>S3DHA7</accession>
<organism evidence="1 2">
    <name type="scientific">Glarea lozoyensis (strain ATCC 20868 / MF5171)</name>
    <dbReference type="NCBI Taxonomy" id="1116229"/>
    <lineage>
        <taxon>Eukaryota</taxon>
        <taxon>Fungi</taxon>
        <taxon>Dikarya</taxon>
        <taxon>Ascomycota</taxon>
        <taxon>Pezizomycotina</taxon>
        <taxon>Leotiomycetes</taxon>
        <taxon>Helotiales</taxon>
        <taxon>Helotiaceae</taxon>
        <taxon>Glarea</taxon>
    </lineage>
</organism>
<dbReference type="GeneID" id="19471749"/>
<dbReference type="RefSeq" id="XP_008081681.1">
    <property type="nucleotide sequence ID" value="XM_008083490.1"/>
</dbReference>
<protein>
    <recommendedName>
        <fullName evidence="3">Mannosyl transferase</fullName>
    </recommendedName>
</protein>
<dbReference type="KEGG" id="glz:GLAREA_12709"/>
<evidence type="ECO:0000313" key="2">
    <source>
        <dbReference type="Proteomes" id="UP000016922"/>
    </source>
</evidence>
<proteinExistence type="predicted"/>
<dbReference type="eggNOG" id="KOG2515">
    <property type="taxonomic scope" value="Eukaryota"/>
</dbReference>
<name>S3DHA7_GLAL2</name>
<sequence length="436" mass="50205">MGHSMLQACQERAKDLVQKAQSLPIFQDLLHNPKVLVYATLLLCLSAWSLTRVLRFLTRSIEEDRPSTPTLEKANVRSFKSPERKPGVWEPVEFRRPYARPAPDWNVHTTRPNPYRPFRHGPYHITMGLRNMPWDEWIELDNHYPKYHADKAKRILERGSKCSYTSPEAFDGAIELLEELCSYLPERYPSLYQRTPVGLNNLLTGEKFNIIERPLVEDPMQMAARLVQDDLAIMFEKEDGQYYLLAGSILLAGFWRLEDKLGMPLSEIHTSGDVPGYKQKLEKGMMNFFRRVQPNGPVQRNNYFLQVDDSLPWSSSIGPEDGEAGTLGWFSAEKNRAINHHYFRSERQTLRRLPRSGGVVFTIRTYFHPITEIAEEPGVPGRLASAVRSWGDDVARYKGREMYGDVLLEYLDGKHGEQVEKGIVKEGGEEEGKYPY</sequence>
<gene>
    <name evidence="1" type="ORF">GLAREA_12709</name>
</gene>
<dbReference type="EMBL" id="KE145362">
    <property type="protein sequence ID" value="EPE31406.1"/>
    <property type="molecule type" value="Genomic_DNA"/>
</dbReference>
<evidence type="ECO:0008006" key="3">
    <source>
        <dbReference type="Google" id="ProtNLM"/>
    </source>
</evidence>
<dbReference type="AlphaFoldDB" id="S3DHA7"/>